<reference evidence="1" key="1">
    <citation type="submission" date="2020-08" db="EMBL/GenBank/DDBJ databases">
        <title>Multicomponent nature underlies the extraordinary mechanical properties of spider dragline silk.</title>
        <authorList>
            <person name="Kono N."/>
            <person name="Nakamura H."/>
            <person name="Mori M."/>
            <person name="Yoshida Y."/>
            <person name="Ohtoshi R."/>
            <person name="Malay A.D."/>
            <person name="Moran D.A.P."/>
            <person name="Tomita M."/>
            <person name="Numata K."/>
            <person name="Arakawa K."/>
        </authorList>
    </citation>
    <scope>NUCLEOTIDE SEQUENCE</scope>
</reference>
<sequence length="186" mass="22193">MLLPNIPAVFISVMADVFRNISIIQFSPMQRTTMILQRMRMTFSMMVLPTMLRTCYRFLDTVENLTFAEILKNVEQFMDNLTLKVSTEKARREEEAREKYRSIFGSIIRLNISSEKLLKHQRKLRPLIYFMCRDICDLLLKCSRYSKASLMFEFATFWWLVVRSMTETVYGIIRRFEELTSTNSFE</sequence>
<dbReference type="AlphaFoldDB" id="A0A8X6WQP8"/>
<name>A0A8X6WQP8_9ARAC</name>
<proteinExistence type="predicted"/>
<keyword evidence="2" id="KW-1185">Reference proteome</keyword>
<gene>
    <name evidence="1" type="ORF">TNIN_335501</name>
</gene>
<evidence type="ECO:0000313" key="2">
    <source>
        <dbReference type="Proteomes" id="UP000886998"/>
    </source>
</evidence>
<comment type="caution">
    <text evidence="1">The sequence shown here is derived from an EMBL/GenBank/DDBJ whole genome shotgun (WGS) entry which is preliminary data.</text>
</comment>
<dbReference type="EMBL" id="BMAV01001401">
    <property type="protein sequence ID" value="GFY39485.1"/>
    <property type="molecule type" value="Genomic_DNA"/>
</dbReference>
<protein>
    <submittedName>
        <fullName evidence="1">Uncharacterized protein</fullName>
    </submittedName>
</protein>
<accession>A0A8X6WQP8</accession>
<evidence type="ECO:0000313" key="1">
    <source>
        <dbReference type="EMBL" id="GFY39485.1"/>
    </source>
</evidence>
<dbReference type="Proteomes" id="UP000886998">
    <property type="component" value="Unassembled WGS sequence"/>
</dbReference>
<organism evidence="1 2">
    <name type="scientific">Trichonephila inaurata madagascariensis</name>
    <dbReference type="NCBI Taxonomy" id="2747483"/>
    <lineage>
        <taxon>Eukaryota</taxon>
        <taxon>Metazoa</taxon>
        <taxon>Ecdysozoa</taxon>
        <taxon>Arthropoda</taxon>
        <taxon>Chelicerata</taxon>
        <taxon>Arachnida</taxon>
        <taxon>Araneae</taxon>
        <taxon>Araneomorphae</taxon>
        <taxon>Entelegynae</taxon>
        <taxon>Araneoidea</taxon>
        <taxon>Nephilidae</taxon>
        <taxon>Trichonephila</taxon>
        <taxon>Trichonephila inaurata</taxon>
    </lineage>
</organism>